<dbReference type="PRINTS" id="PR00081">
    <property type="entry name" value="GDHRDH"/>
</dbReference>
<sequence length="297" mass="30801">MEHAKRVTGFEQATIDLPSIYCCPCDSGQENGGVVSELTGKGAVVTGGGRGIGLACARLIAERGGSVALLGEDPEVLEQAAATLRAEGLNVTAIVANIGIAEEVAIAMEQSAAFLGSIDILINNAAIQPYGTVASMGSAEWDNVIRINLRGTYLACHYALPHMLRSQRGSIVNIASVQALANQTRVAAYATSKAGMLALTRSLAVDFGPSGIRANAVCPGCIDAPMTRFAAAQTAPGREEEILREWGKAQPLGRIGRPEEVAEVVAFLASDRASFCTGAEFKVDGGLMASLGVTLPE</sequence>
<evidence type="ECO:0000256" key="3">
    <source>
        <dbReference type="ARBA" id="ARBA00023027"/>
    </source>
</evidence>
<evidence type="ECO:0000313" key="6">
    <source>
        <dbReference type="Proteomes" id="UP000054683"/>
    </source>
</evidence>
<comment type="similarity">
    <text evidence="1">Belongs to the short-chain dehydrogenases/reductases (SDR) family.</text>
</comment>
<dbReference type="Proteomes" id="UP000054683">
    <property type="component" value="Unassembled WGS sequence"/>
</dbReference>
<dbReference type="InterPro" id="IPR057326">
    <property type="entry name" value="KR_dom"/>
</dbReference>
<dbReference type="PRINTS" id="PR00080">
    <property type="entry name" value="SDRFAMILY"/>
</dbReference>
<dbReference type="InterPro" id="IPR002347">
    <property type="entry name" value="SDR_fam"/>
</dbReference>
<reference evidence="5 6" key="1">
    <citation type="submission" date="2016-01" db="EMBL/GenBank/DDBJ databases">
        <authorList>
            <person name="Oliw E.H."/>
        </authorList>
    </citation>
    <scope>NUCLEOTIDE SEQUENCE [LARGE SCALE GENOMIC DNA]</scope>
    <source>
        <strain evidence="5">LMG 27134</strain>
    </source>
</reference>
<dbReference type="AlphaFoldDB" id="A0A158GNS7"/>
<dbReference type="CDD" id="cd05233">
    <property type="entry name" value="SDR_c"/>
    <property type="match status" value="1"/>
</dbReference>
<dbReference type="EMBL" id="FCOK02000017">
    <property type="protein sequence ID" value="SAL33755.1"/>
    <property type="molecule type" value="Genomic_DNA"/>
</dbReference>
<evidence type="ECO:0000256" key="1">
    <source>
        <dbReference type="ARBA" id="ARBA00006484"/>
    </source>
</evidence>
<dbReference type="PANTHER" id="PTHR24321:SF8">
    <property type="entry name" value="ESTRADIOL 17-BETA-DEHYDROGENASE 8-RELATED"/>
    <property type="match status" value="1"/>
</dbReference>
<dbReference type="RefSeq" id="WP_231937108.1">
    <property type="nucleotide sequence ID" value="NZ_FCOK02000017.1"/>
</dbReference>
<dbReference type="Pfam" id="PF13561">
    <property type="entry name" value="adh_short_C2"/>
    <property type="match status" value="1"/>
</dbReference>
<dbReference type="NCBIfam" id="NF005559">
    <property type="entry name" value="PRK07231.1"/>
    <property type="match status" value="1"/>
</dbReference>
<dbReference type="FunFam" id="3.40.50.720:FF:000084">
    <property type="entry name" value="Short-chain dehydrogenase reductase"/>
    <property type="match status" value="1"/>
</dbReference>
<keyword evidence="2" id="KW-0560">Oxidoreductase</keyword>
<dbReference type="PROSITE" id="PS00061">
    <property type="entry name" value="ADH_SHORT"/>
    <property type="match status" value="1"/>
</dbReference>
<feature type="domain" description="Ketoreductase" evidence="4">
    <location>
        <begin position="41"/>
        <end position="215"/>
    </location>
</feature>
<dbReference type="GO" id="GO:0016491">
    <property type="term" value="F:oxidoreductase activity"/>
    <property type="evidence" value="ECO:0007669"/>
    <property type="project" value="UniProtKB-KW"/>
</dbReference>
<dbReference type="InterPro" id="IPR020904">
    <property type="entry name" value="Sc_DH/Rdtase_CS"/>
</dbReference>
<dbReference type="Gene3D" id="3.40.50.720">
    <property type="entry name" value="NAD(P)-binding Rossmann-like Domain"/>
    <property type="match status" value="1"/>
</dbReference>
<dbReference type="InterPro" id="IPR036291">
    <property type="entry name" value="NAD(P)-bd_dom_sf"/>
</dbReference>
<dbReference type="SMART" id="SM00822">
    <property type="entry name" value="PKS_KR"/>
    <property type="match status" value="1"/>
</dbReference>
<evidence type="ECO:0000259" key="4">
    <source>
        <dbReference type="SMART" id="SM00822"/>
    </source>
</evidence>
<accession>A0A158GNS7</accession>
<dbReference type="PANTHER" id="PTHR24321">
    <property type="entry name" value="DEHYDROGENASES, SHORT CHAIN"/>
    <property type="match status" value="1"/>
</dbReference>
<dbReference type="SUPFAM" id="SSF51735">
    <property type="entry name" value="NAD(P)-binding Rossmann-fold domains"/>
    <property type="match status" value="1"/>
</dbReference>
<organism evidence="5 6">
    <name type="scientific">Caballeronia udeis</name>
    <dbReference type="NCBI Taxonomy" id="1232866"/>
    <lineage>
        <taxon>Bacteria</taxon>
        <taxon>Pseudomonadati</taxon>
        <taxon>Pseudomonadota</taxon>
        <taxon>Betaproteobacteria</taxon>
        <taxon>Burkholderiales</taxon>
        <taxon>Burkholderiaceae</taxon>
        <taxon>Caballeronia</taxon>
    </lineage>
</organism>
<name>A0A158GNS7_9BURK</name>
<keyword evidence="3" id="KW-0520">NAD</keyword>
<protein>
    <submittedName>
        <fullName evidence="5">3-oxoacyl-[acyl-carrier-protein] reductase</fullName>
    </submittedName>
</protein>
<proteinExistence type="inferred from homology"/>
<evidence type="ECO:0000313" key="5">
    <source>
        <dbReference type="EMBL" id="SAL33755.1"/>
    </source>
</evidence>
<evidence type="ECO:0000256" key="2">
    <source>
        <dbReference type="ARBA" id="ARBA00023002"/>
    </source>
</evidence>
<gene>
    <name evidence="5" type="ORF">AWB69_03060</name>
</gene>